<accession>A0A1B7YME7</accession>
<feature type="region of interest" description="Disordered" evidence="1">
    <location>
        <begin position="38"/>
        <end position="81"/>
    </location>
</feature>
<organism evidence="2 3">
    <name type="scientific">Colletotrichum higginsianum (strain IMI 349063)</name>
    <name type="common">Crucifer anthracnose fungus</name>
    <dbReference type="NCBI Taxonomy" id="759273"/>
    <lineage>
        <taxon>Eukaryota</taxon>
        <taxon>Fungi</taxon>
        <taxon>Dikarya</taxon>
        <taxon>Ascomycota</taxon>
        <taxon>Pezizomycotina</taxon>
        <taxon>Sordariomycetes</taxon>
        <taxon>Hypocreomycetidae</taxon>
        <taxon>Glomerellales</taxon>
        <taxon>Glomerellaceae</taxon>
        <taxon>Colletotrichum</taxon>
        <taxon>Colletotrichum destructivum species complex</taxon>
    </lineage>
</organism>
<keyword evidence="3" id="KW-1185">Reference proteome</keyword>
<evidence type="ECO:0000313" key="3">
    <source>
        <dbReference type="Proteomes" id="UP000092177"/>
    </source>
</evidence>
<dbReference type="KEGG" id="chig:CH63R_01943"/>
<evidence type="ECO:0000313" key="2">
    <source>
        <dbReference type="EMBL" id="OBR13217.1"/>
    </source>
</evidence>
<protein>
    <submittedName>
        <fullName evidence="2">Uncharacterized protein</fullName>
    </submittedName>
</protein>
<sequence length="115" mass="13013">MTRPSLRIAWSEHLILAISTLFLFRALGRLQPFAPTVPLNRSNAPLRHRIPPTPHSPTAQRRQESNSTTARRHLVTPHVLPQAKGRIPSLNVPILPPLRRFLLRYLPPDAATDTE</sequence>
<dbReference type="RefSeq" id="XP_018161734.1">
    <property type="nucleotide sequence ID" value="XM_018296918.1"/>
</dbReference>
<gene>
    <name evidence="2" type="ORF">CH63R_01943</name>
</gene>
<evidence type="ECO:0000256" key="1">
    <source>
        <dbReference type="SAM" id="MobiDB-lite"/>
    </source>
</evidence>
<dbReference type="EMBL" id="LTAN01000002">
    <property type="protein sequence ID" value="OBR13217.1"/>
    <property type="molecule type" value="Genomic_DNA"/>
</dbReference>
<proteinExistence type="predicted"/>
<feature type="compositionally biased region" description="Polar residues" evidence="1">
    <location>
        <begin position="56"/>
        <end position="69"/>
    </location>
</feature>
<comment type="caution">
    <text evidence="2">The sequence shown here is derived from an EMBL/GenBank/DDBJ whole genome shotgun (WGS) entry which is preliminary data.</text>
</comment>
<reference evidence="3" key="1">
    <citation type="journal article" date="2017" name="BMC Genomics">
        <title>Gapless genome assembly of Colletotrichum higginsianum reveals chromosome structure and association of transposable elements with secondary metabolite gene clusters.</title>
        <authorList>
            <person name="Dallery J.-F."/>
            <person name="Lapalu N."/>
            <person name="Zampounis A."/>
            <person name="Pigne S."/>
            <person name="Luyten I."/>
            <person name="Amselem J."/>
            <person name="Wittenberg A.H.J."/>
            <person name="Zhou S."/>
            <person name="de Queiroz M.V."/>
            <person name="Robin G.P."/>
            <person name="Auger A."/>
            <person name="Hainaut M."/>
            <person name="Henrissat B."/>
            <person name="Kim K.-T."/>
            <person name="Lee Y.-H."/>
            <person name="Lespinet O."/>
            <person name="Schwartz D.C."/>
            <person name="Thon M.R."/>
            <person name="O'Connell R.J."/>
        </authorList>
    </citation>
    <scope>NUCLEOTIDE SEQUENCE [LARGE SCALE GENOMIC DNA]</scope>
    <source>
        <strain evidence="3">IMI 349063</strain>
    </source>
</reference>
<name>A0A1B7YME7_COLHI</name>
<dbReference type="GeneID" id="28861025"/>
<dbReference type="VEuPathDB" id="FungiDB:CH63R_01943"/>
<dbReference type="AlphaFoldDB" id="A0A1B7YME7"/>
<dbReference type="Proteomes" id="UP000092177">
    <property type="component" value="Chromosome 2"/>
</dbReference>